<protein>
    <recommendedName>
        <fullName evidence="4">Integral membrane protein</fullName>
    </recommendedName>
</protein>
<organism evidence="2 3">
    <name type="scientific">Ehrlichia ruminantium</name>
    <name type="common">heartwater rickettsia</name>
    <name type="synonym">Cowdria ruminantium</name>
    <dbReference type="NCBI Taxonomy" id="779"/>
    <lineage>
        <taxon>Bacteria</taxon>
        <taxon>Pseudomonadati</taxon>
        <taxon>Pseudomonadota</taxon>
        <taxon>Alphaproteobacteria</taxon>
        <taxon>Rickettsiales</taxon>
        <taxon>Anaplasmataceae</taxon>
        <taxon>Ehrlichia</taxon>
    </lineage>
</organism>
<evidence type="ECO:0008006" key="4">
    <source>
        <dbReference type="Google" id="ProtNLM"/>
    </source>
</evidence>
<feature type="transmembrane region" description="Helical" evidence="1">
    <location>
        <begin position="61"/>
        <end position="83"/>
    </location>
</feature>
<evidence type="ECO:0000313" key="2">
    <source>
        <dbReference type="EMBL" id="QGR03249.1"/>
    </source>
</evidence>
<name>A0AAE6Q8Q9_EHRRU</name>
<evidence type="ECO:0000256" key="1">
    <source>
        <dbReference type="SAM" id="Phobius"/>
    </source>
</evidence>
<reference evidence="2 3" key="1">
    <citation type="submission" date="2018-10" db="EMBL/GenBank/DDBJ databases">
        <title>Propagation and draft genome sequences of three atypical Erhlichia ruminantium isolates.</title>
        <authorList>
            <person name="Liebenberg J."/>
            <person name="Steyn H."/>
            <person name="Josemans A."/>
            <person name="Zweygarth E."/>
        </authorList>
    </citation>
    <scope>NUCLEOTIDE SEQUENCE [LARGE SCALE GENOMIC DNA]</scope>
    <source>
        <strain evidence="2 3">Omatjenne</strain>
    </source>
</reference>
<sequence length="281" mass="31792">MGIAMLLRNDYVKDQFIIYKKFTYLPSIISRFFRKPKDKTVSSVSSTINQDDIERDLKEQIIAFFAVTLHVLMFNTLFFFLLFDTLSRSYEGIFDKIGINLTSNRLLNCLISSVVMSGLCLFFGYVIHYVVKRDSQHKGLARFVSTVNDENELLCTGVSTFFGLLVLHVNKKLLDFVTASKVSNNSARDVTPEEREEIQRQIMRLYTTQYSTDDDDDDDKFITLPRREMKTDVSTADSDSCADAATDAPAGTATDVAVSNDLYNVVTGATNFQESLSVNRC</sequence>
<dbReference type="AlphaFoldDB" id="A0AAE6Q8Q9"/>
<keyword evidence="1" id="KW-0472">Membrane</keyword>
<evidence type="ECO:0000313" key="3">
    <source>
        <dbReference type="Proteomes" id="UP000422822"/>
    </source>
</evidence>
<feature type="transmembrane region" description="Helical" evidence="1">
    <location>
        <begin position="110"/>
        <end position="131"/>
    </location>
</feature>
<proteinExistence type="predicted"/>
<gene>
    <name evidence="2" type="ORF">EDL80_01370</name>
</gene>
<keyword evidence="1" id="KW-0812">Transmembrane</keyword>
<keyword evidence="3" id="KW-1185">Reference proteome</keyword>
<dbReference type="Proteomes" id="UP000422822">
    <property type="component" value="Chromosome"/>
</dbReference>
<accession>A0AAE6Q8Q9</accession>
<keyword evidence="1" id="KW-1133">Transmembrane helix</keyword>
<dbReference type="EMBL" id="CP033455">
    <property type="protein sequence ID" value="QGR03249.1"/>
    <property type="molecule type" value="Genomic_DNA"/>
</dbReference>